<sequence length="63" mass="6711">MAPDTCFLSSLLVSTPLRTGRAGSGEAKHNQFVGRKTETLQRLEVAGTGLSLVRAGPWGELKL</sequence>
<accession>A6IW50</accession>
<dbReference type="OrthoDB" id="10376333at2759"/>
<name>A6IW50_RAT</name>
<dbReference type="Proteomes" id="UP000234681">
    <property type="component" value="Chromosome 16"/>
</dbReference>
<protein>
    <submittedName>
        <fullName evidence="1">RCG63564</fullName>
    </submittedName>
</protein>
<organism evidence="1 2">
    <name type="scientific">Rattus norvegicus</name>
    <name type="common">Rat</name>
    <dbReference type="NCBI Taxonomy" id="10116"/>
    <lineage>
        <taxon>Eukaryota</taxon>
        <taxon>Metazoa</taxon>
        <taxon>Chordata</taxon>
        <taxon>Craniata</taxon>
        <taxon>Vertebrata</taxon>
        <taxon>Euteleostomi</taxon>
        <taxon>Mammalia</taxon>
        <taxon>Eutheria</taxon>
        <taxon>Euarchontoglires</taxon>
        <taxon>Glires</taxon>
        <taxon>Rodentia</taxon>
        <taxon>Myomorpha</taxon>
        <taxon>Muroidea</taxon>
        <taxon>Muridae</taxon>
        <taxon>Murinae</taxon>
        <taxon>Rattus</taxon>
    </lineage>
</organism>
<evidence type="ECO:0000313" key="2">
    <source>
        <dbReference type="Proteomes" id="UP000234681"/>
    </source>
</evidence>
<evidence type="ECO:0000313" key="1">
    <source>
        <dbReference type="EMBL" id="EDM09022.1"/>
    </source>
</evidence>
<reference evidence="1 2" key="1">
    <citation type="submission" date="2005-09" db="EMBL/GenBank/DDBJ databases">
        <authorList>
            <person name="Mural R.J."/>
            <person name="Li P.W."/>
            <person name="Adams M.D."/>
            <person name="Amanatides P.G."/>
            <person name="Baden-Tillson H."/>
            <person name="Barnstead M."/>
            <person name="Chin S.H."/>
            <person name="Dew I."/>
            <person name="Evans C.A."/>
            <person name="Ferriera S."/>
            <person name="Flanigan M."/>
            <person name="Fosler C."/>
            <person name="Glodek A."/>
            <person name="Gu Z."/>
            <person name="Holt R.A."/>
            <person name="Jennings D."/>
            <person name="Kraft C.L."/>
            <person name="Lu F."/>
            <person name="Nguyen T."/>
            <person name="Nusskern D.R."/>
            <person name="Pfannkoch C.M."/>
            <person name="Sitter C."/>
            <person name="Sutton G.G."/>
            <person name="Venter J.C."/>
            <person name="Wang Z."/>
            <person name="Woodage T."/>
            <person name="Zheng X.H."/>
            <person name="Zhong F."/>
        </authorList>
    </citation>
    <scope>NUCLEOTIDE SEQUENCE [LARGE SCALE GENOMIC DNA]</scope>
    <source>
        <strain>BN</strain>
        <strain evidence="2">Sprague-Dawley</strain>
    </source>
</reference>
<gene>
    <name evidence="1" type="ORF">rCG_63564</name>
</gene>
<dbReference type="EMBL" id="CH473970">
    <property type="protein sequence ID" value="EDM09022.1"/>
    <property type="molecule type" value="Genomic_DNA"/>
</dbReference>
<proteinExistence type="predicted"/>
<dbReference type="AlphaFoldDB" id="A6IW50"/>